<dbReference type="PANTHER" id="PTHR24276">
    <property type="entry name" value="POLYSERASE-RELATED"/>
    <property type="match status" value="1"/>
</dbReference>
<dbReference type="Pfam" id="PF13517">
    <property type="entry name" value="FG-GAP_3"/>
    <property type="match status" value="1"/>
</dbReference>
<feature type="domain" description="Peptidase S1" evidence="10">
    <location>
        <begin position="121"/>
        <end position="373"/>
    </location>
</feature>
<dbReference type="SUPFAM" id="SSF50494">
    <property type="entry name" value="Trypsin-like serine proteases"/>
    <property type="match status" value="1"/>
</dbReference>
<evidence type="ECO:0000313" key="12">
    <source>
        <dbReference type="Proteomes" id="UP000308632"/>
    </source>
</evidence>
<dbReference type="AlphaFoldDB" id="A0A4U5WYN4"/>
<sequence length="629" mass="65980">MCTTTVRSRSSVARSIAEPRTSHPEGGLVGTPTSGGRRHRRRTRIALPVVAVGFAAAVAGALLTSSAQAAQPLPKPTVGAPPQAELQKRLAIAVAGDDVAGRTTKQTQSAGSRTATVDPKIIGGTTTTVTSAPWMAQLWYGDDRGTATTSDDIGFFCGGAVVSPTKILTAAHCVKGYDWRAHGLVITGTAQLPDVDADGRITDAHGGTLSGAWRQWNHPSYNPVTVNNDIAVLTLPNPVRATPIRMTTAGDTTSYKAGTSARLYGWGRTSSATQDISETLKTATLPIQADSTCASYYGADFIKTHMVCAGKPATGSDTGTTSACNGDSGGPLVVGGRIVGVVSWGVKDCVEAGAYSVFSKVTSYVGAVYPRLDDTNVSGDSYADLFARNASTKTLYEIPSKGTALLPRRSWGSWSGYNVLLQTDLDRDGYQDLIVRRASDGDVYWKHYVPASGTWANKLVGDNWKTRLGIVAPGDVTGDYLPDLLSVDSAGALWIYPGKGNGSFGTRVKAGTGWNRYNVVRGHGDFNGDGRADLIARDRSTGAVYLFRGRGVLGSSAFASGLKVATWSNTTYNALATIGDVNADGKADLLARTPGGTLYLYRGTGANTSASFATRISLGTSFKQYDLLG</sequence>
<comment type="similarity">
    <text evidence="1">Belongs to the peptidase S1 family.</text>
</comment>
<accession>A0A4U5WYN4</accession>
<feature type="compositionally biased region" description="Low complexity" evidence="8">
    <location>
        <begin position="1"/>
        <end position="15"/>
    </location>
</feature>
<dbReference type="InterPro" id="IPR001314">
    <property type="entry name" value="Peptidase_S1A"/>
</dbReference>
<dbReference type="Proteomes" id="UP000308632">
    <property type="component" value="Unassembled WGS sequence"/>
</dbReference>
<organism evidence="11 12">
    <name type="scientific">Streptomyces galbus</name>
    <dbReference type="NCBI Taxonomy" id="33898"/>
    <lineage>
        <taxon>Bacteria</taxon>
        <taxon>Bacillati</taxon>
        <taxon>Actinomycetota</taxon>
        <taxon>Actinomycetes</taxon>
        <taxon>Kitasatosporales</taxon>
        <taxon>Streptomycetaceae</taxon>
        <taxon>Streptomyces</taxon>
    </lineage>
</organism>
<dbReference type="InterPro" id="IPR001254">
    <property type="entry name" value="Trypsin_dom"/>
</dbReference>
<keyword evidence="2 7" id="KW-0645">Protease</keyword>
<dbReference type="FunFam" id="2.40.10.10:FF:000036">
    <property type="entry name" value="Trypsin beta"/>
    <property type="match status" value="1"/>
</dbReference>
<evidence type="ECO:0000256" key="8">
    <source>
        <dbReference type="SAM" id="MobiDB-lite"/>
    </source>
</evidence>
<keyword evidence="3" id="KW-0732">Signal</keyword>
<keyword evidence="5 7" id="KW-0720">Serine protease</keyword>
<dbReference type="PROSITE" id="PS00134">
    <property type="entry name" value="TRYPSIN_HIS"/>
    <property type="match status" value="1"/>
</dbReference>
<dbReference type="InterPro" id="IPR013517">
    <property type="entry name" value="FG-GAP"/>
</dbReference>
<dbReference type="Pfam" id="PF00089">
    <property type="entry name" value="Trypsin"/>
    <property type="match status" value="1"/>
</dbReference>
<protein>
    <submittedName>
        <fullName evidence="11">Trypsin-like serine protease</fullName>
    </submittedName>
</protein>
<evidence type="ECO:0000256" key="1">
    <source>
        <dbReference type="ARBA" id="ARBA00007664"/>
    </source>
</evidence>
<gene>
    <name evidence="11" type="ORF">E4U92_19875</name>
</gene>
<keyword evidence="6" id="KW-1015">Disulfide bond</keyword>
<dbReference type="Gene3D" id="2.40.10.10">
    <property type="entry name" value="Trypsin-like serine proteases"/>
    <property type="match status" value="2"/>
</dbReference>
<dbReference type="InterPro" id="IPR043504">
    <property type="entry name" value="Peptidase_S1_PA_chymotrypsin"/>
</dbReference>
<keyword evidence="9" id="KW-1133">Transmembrane helix</keyword>
<feature type="region of interest" description="Disordered" evidence="8">
    <location>
        <begin position="1"/>
        <end position="41"/>
    </location>
</feature>
<evidence type="ECO:0000256" key="7">
    <source>
        <dbReference type="RuleBase" id="RU363034"/>
    </source>
</evidence>
<evidence type="ECO:0000256" key="6">
    <source>
        <dbReference type="ARBA" id="ARBA00023157"/>
    </source>
</evidence>
<reference evidence="11 12" key="1">
    <citation type="submission" date="2019-04" db="EMBL/GenBank/DDBJ databases">
        <title>Streptomyces lasaliensis sp.nov., an Actinomycete isolated from soil which produces the polyether antibiotic lasalocid.</title>
        <authorList>
            <person name="Erwin G."/>
            <person name="Haber C."/>
        </authorList>
    </citation>
    <scope>NUCLEOTIDE SEQUENCE [LARGE SCALE GENOMIC DNA]</scope>
    <source>
        <strain evidence="11 12">DSM 40089</strain>
    </source>
</reference>
<proteinExistence type="inferred from homology"/>
<keyword evidence="9" id="KW-0472">Membrane</keyword>
<dbReference type="GO" id="GO:0006508">
    <property type="term" value="P:proteolysis"/>
    <property type="evidence" value="ECO:0007669"/>
    <property type="project" value="UniProtKB-KW"/>
</dbReference>
<evidence type="ECO:0000256" key="5">
    <source>
        <dbReference type="ARBA" id="ARBA00022825"/>
    </source>
</evidence>
<name>A0A4U5WYN4_STRGB</name>
<dbReference type="PROSITE" id="PS50240">
    <property type="entry name" value="TRYPSIN_DOM"/>
    <property type="match status" value="1"/>
</dbReference>
<dbReference type="EMBL" id="SZPR01000017">
    <property type="protein sequence ID" value="TKT07724.1"/>
    <property type="molecule type" value="Genomic_DNA"/>
</dbReference>
<evidence type="ECO:0000256" key="3">
    <source>
        <dbReference type="ARBA" id="ARBA00022729"/>
    </source>
</evidence>
<dbReference type="InterPro" id="IPR018114">
    <property type="entry name" value="TRYPSIN_HIS"/>
</dbReference>
<evidence type="ECO:0000256" key="4">
    <source>
        <dbReference type="ARBA" id="ARBA00022801"/>
    </source>
</evidence>
<dbReference type="PANTHER" id="PTHR24276:SF98">
    <property type="entry name" value="FI18310P1-RELATED"/>
    <property type="match status" value="1"/>
</dbReference>
<keyword evidence="4 7" id="KW-0378">Hydrolase</keyword>
<dbReference type="InterPro" id="IPR028994">
    <property type="entry name" value="Integrin_alpha_N"/>
</dbReference>
<dbReference type="SMART" id="SM00020">
    <property type="entry name" value="Tryp_SPc"/>
    <property type="match status" value="1"/>
</dbReference>
<dbReference type="InterPro" id="IPR050430">
    <property type="entry name" value="Peptidase_S1"/>
</dbReference>
<dbReference type="InterPro" id="IPR009003">
    <property type="entry name" value="Peptidase_S1_PA"/>
</dbReference>
<dbReference type="Gene3D" id="2.130.10.130">
    <property type="entry name" value="Integrin alpha, N-terminal"/>
    <property type="match status" value="2"/>
</dbReference>
<feature type="transmembrane region" description="Helical" evidence="9">
    <location>
        <begin position="45"/>
        <end position="63"/>
    </location>
</feature>
<dbReference type="SUPFAM" id="SSF69318">
    <property type="entry name" value="Integrin alpha N-terminal domain"/>
    <property type="match status" value="1"/>
</dbReference>
<evidence type="ECO:0000313" key="11">
    <source>
        <dbReference type="EMBL" id="TKT07724.1"/>
    </source>
</evidence>
<keyword evidence="9" id="KW-0812">Transmembrane</keyword>
<evidence type="ECO:0000259" key="10">
    <source>
        <dbReference type="PROSITE" id="PS50240"/>
    </source>
</evidence>
<dbReference type="PROSITE" id="PS00135">
    <property type="entry name" value="TRYPSIN_SER"/>
    <property type="match status" value="1"/>
</dbReference>
<dbReference type="CDD" id="cd00190">
    <property type="entry name" value="Tryp_SPc"/>
    <property type="match status" value="1"/>
</dbReference>
<comment type="caution">
    <text evidence="11">The sequence shown here is derived from an EMBL/GenBank/DDBJ whole genome shotgun (WGS) entry which is preliminary data.</text>
</comment>
<evidence type="ECO:0000256" key="9">
    <source>
        <dbReference type="SAM" id="Phobius"/>
    </source>
</evidence>
<dbReference type="GO" id="GO:0004252">
    <property type="term" value="F:serine-type endopeptidase activity"/>
    <property type="evidence" value="ECO:0007669"/>
    <property type="project" value="InterPro"/>
</dbReference>
<dbReference type="InterPro" id="IPR033116">
    <property type="entry name" value="TRYPSIN_SER"/>
</dbReference>
<evidence type="ECO:0000256" key="2">
    <source>
        <dbReference type="ARBA" id="ARBA00022670"/>
    </source>
</evidence>
<dbReference type="PRINTS" id="PR00722">
    <property type="entry name" value="CHYMOTRYPSIN"/>
</dbReference>